<dbReference type="AlphaFoldDB" id="A0A423X3Z6"/>
<reference evidence="2 3" key="1">
    <citation type="submission" date="2015-09" db="EMBL/GenBank/DDBJ databases">
        <title>Host preference determinants of Valsa canker pathogens revealed by comparative genomics.</title>
        <authorList>
            <person name="Yin Z."/>
            <person name="Huang L."/>
        </authorList>
    </citation>
    <scope>NUCLEOTIDE SEQUENCE [LARGE SCALE GENOMIC DNA]</scope>
    <source>
        <strain evidence="2 3">SXYLt</strain>
    </source>
</reference>
<sequence>MAQTHSGAGDSTKDTTTDNLAVQEPKQAPTKKRDASSYQDEEDVPTKKHKRSSGSEEKVEADPVKEEEEEDDEDQDEDSETEGPGPRPRLTTPDLEFDYDRSKLKDPRLTPGRKARPRYDELDLPEELADRRPPSPAKPRGRLNALQKDQWFKQRTREDPTKTFHDLYRCFDKGPEGSPTYDSAGFQLDYQKVANWCKPKPYNKQAMINGMEKRVARTQSLEERIAEAFFEDLDEARTKILKGNTLPINLARDTISKDLGTPWHKIGHEEVDLWEEKGFSKHKVEDWLTYSDEDKKRYMKMLRGASLRK</sequence>
<protein>
    <submittedName>
        <fullName evidence="2">Uncharacterized protein</fullName>
    </submittedName>
</protein>
<name>A0A423X3Z6_9PEZI</name>
<feature type="compositionally biased region" description="Acidic residues" evidence="1">
    <location>
        <begin position="65"/>
        <end position="81"/>
    </location>
</feature>
<evidence type="ECO:0000256" key="1">
    <source>
        <dbReference type="SAM" id="MobiDB-lite"/>
    </source>
</evidence>
<feature type="compositionally biased region" description="Basic and acidic residues" evidence="1">
    <location>
        <begin position="53"/>
        <end position="64"/>
    </location>
</feature>
<dbReference type="OrthoDB" id="197676at2759"/>
<gene>
    <name evidence="2" type="ORF">VPNG_05158</name>
</gene>
<feature type="compositionally biased region" description="Basic and acidic residues" evidence="1">
    <location>
        <begin position="98"/>
        <end position="108"/>
    </location>
</feature>
<dbReference type="EMBL" id="LKEB01000028">
    <property type="protein sequence ID" value="ROW10652.1"/>
    <property type="molecule type" value="Genomic_DNA"/>
</dbReference>
<organism evidence="2 3">
    <name type="scientific">Cytospora leucostoma</name>
    <dbReference type="NCBI Taxonomy" id="1230097"/>
    <lineage>
        <taxon>Eukaryota</taxon>
        <taxon>Fungi</taxon>
        <taxon>Dikarya</taxon>
        <taxon>Ascomycota</taxon>
        <taxon>Pezizomycotina</taxon>
        <taxon>Sordariomycetes</taxon>
        <taxon>Sordariomycetidae</taxon>
        <taxon>Diaporthales</taxon>
        <taxon>Cytosporaceae</taxon>
        <taxon>Cytospora</taxon>
    </lineage>
</organism>
<comment type="caution">
    <text evidence="2">The sequence shown here is derived from an EMBL/GenBank/DDBJ whole genome shotgun (WGS) entry which is preliminary data.</text>
</comment>
<accession>A0A423X3Z6</accession>
<keyword evidence="3" id="KW-1185">Reference proteome</keyword>
<dbReference type="Proteomes" id="UP000285146">
    <property type="component" value="Unassembled WGS sequence"/>
</dbReference>
<dbReference type="InParanoid" id="A0A423X3Z6"/>
<proteinExistence type="predicted"/>
<evidence type="ECO:0000313" key="2">
    <source>
        <dbReference type="EMBL" id="ROW10652.1"/>
    </source>
</evidence>
<evidence type="ECO:0000313" key="3">
    <source>
        <dbReference type="Proteomes" id="UP000285146"/>
    </source>
</evidence>
<dbReference type="STRING" id="1230097.A0A423X3Z6"/>
<feature type="region of interest" description="Disordered" evidence="1">
    <location>
        <begin position="1"/>
        <end position="142"/>
    </location>
</feature>